<protein>
    <recommendedName>
        <fullName evidence="4">DUF4181 domain-containing protein</fullName>
    </recommendedName>
</protein>
<dbReference type="OrthoDB" id="2626526at2"/>
<feature type="transmembrane region" description="Helical" evidence="1">
    <location>
        <begin position="35"/>
        <end position="54"/>
    </location>
</feature>
<dbReference type="AlphaFoldDB" id="A0A168N0I8"/>
<dbReference type="RefSeq" id="WP_068528521.1">
    <property type="nucleotide sequence ID" value="NZ_LVJH01000003.1"/>
</dbReference>
<keyword evidence="1" id="KW-0812">Transmembrane</keyword>
<sequence length="111" mass="12571">MNAIAVFVMILIVLQYALCKVILTSDRKISETEVGKVYNGILIILVILLIASIFSTPRDEPNLIFAFLITFMCAYRAFMEWKYNKESKGYIVELALFIASILFTIIILVVG</sequence>
<organism evidence="2 3">
    <name type="scientific">Paenibacillus glacialis</name>
    <dbReference type="NCBI Taxonomy" id="494026"/>
    <lineage>
        <taxon>Bacteria</taxon>
        <taxon>Bacillati</taxon>
        <taxon>Bacillota</taxon>
        <taxon>Bacilli</taxon>
        <taxon>Bacillales</taxon>
        <taxon>Paenibacillaceae</taxon>
        <taxon>Paenibacillus</taxon>
    </lineage>
</organism>
<dbReference type="EMBL" id="LVJH01000003">
    <property type="protein sequence ID" value="OAB45255.1"/>
    <property type="molecule type" value="Genomic_DNA"/>
</dbReference>
<evidence type="ECO:0000256" key="1">
    <source>
        <dbReference type="SAM" id="Phobius"/>
    </source>
</evidence>
<dbReference type="InterPro" id="IPR025441">
    <property type="entry name" value="DUF4181"/>
</dbReference>
<proteinExistence type="predicted"/>
<feature type="transmembrane region" description="Helical" evidence="1">
    <location>
        <begin position="90"/>
        <end position="110"/>
    </location>
</feature>
<comment type="caution">
    <text evidence="2">The sequence shown here is derived from an EMBL/GenBank/DDBJ whole genome shotgun (WGS) entry which is preliminary data.</text>
</comment>
<evidence type="ECO:0000313" key="2">
    <source>
        <dbReference type="EMBL" id="OAB45255.1"/>
    </source>
</evidence>
<evidence type="ECO:0008006" key="4">
    <source>
        <dbReference type="Google" id="ProtNLM"/>
    </source>
</evidence>
<reference evidence="2 3" key="1">
    <citation type="submission" date="2016-03" db="EMBL/GenBank/DDBJ databases">
        <title>Draft genome sequence of Paenibacillus glacialis DSM 22343.</title>
        <authorList>
            <person name="Shin S.-K."/>
            <person name="Yi H."/>
        </authorList>
    </citation>
    <scope>NUCLEOTIDE SEQUENCE [LARGE SCALE GENOMIC DNA]</scope>
    <source>
        <strain evidence="2 3">DSM 22343</strain>
    </source>
</reference>
<accession>A0A168N0I8</accession>
<dbReference type="Pfam" id="PF13789">
    <property type="entry name" value="DUF4181"/>
    <property type="match status" value="1"/>
</dbReference>
<name>A0A168N0I8_9BACL</name>
<evidence type="ECO:0000313" key="3">
    <source>
        <dbReference type="Proteomes" id="UP000076967"/>
    </source>
</evidence>
<keyword evidence="3" id="KW-1185">Reference proteome</keyword>
<keyword evidence="1" id="KW-1133">Transmembrane helix</keyword>
<feature type="transmembrane region" description="Helical" evidence="1">
    <location>
        <begin position="61"/>
        <end position="78"/>
    </location>
</feature>
<dbReference type="Proteomes" id="UP000076967">
    <property type="component" value="Unassembled WGS sequence"/>
</dbReference>
<keyword evidence="1" id="KW-0472">Membrane</keyword>
<gene>
    <name evidence="2" type="ORF">PGLA_03070</name>
</gene>